<dbReference type="AlphaFoldDB" id="A0AA42WEP5"/>
<protein>
    <submittedName>
        <fullName evidence="1">RES family NAD+ phosphorylase</fullName>
    </submittedName>
</protein>
<gene>
    <name evidence="1" type="ORF">N5K24_26890</name>
</gene>
<reference evidence="1" key="1">
    <citation type="submission" date="2022-09" db="EMBL/GenBank/DDBJ databases">
        <title>Intensive care unit water sources are persistently colonized with multi-drug resistant bacteria and are the site of extensive horizontal gene transfer of antibiotic resistance genes.</title>
        <authorList>
            <person name="Diorio-Toth L."/>
        </authorList>
    </citation>
    <scope>NUCLEOTIDE SEQUENCE</scope>
    <source>
        <strain evidence="1">GD03676</strain>
    </source>
</reference>
<name>A0AA42WEP5_9BURK</name>
<dbReference type="EMBL" id="JAOCKG010000018">
    <property type="protein sequence ID" value="MDH2054055.1"/>
    <property type="molecule type" value="Genomic_DNA"/>
</dbReference>
<organism evidence="1 2">
    <name type="scientific">Achromobacter marplatensis</name>
    <dbReference type="NCBI Taxonomy" id="470868"/>
    <lineage>
        <taxon>Bacteria</taxon>
        <taxon>Pseudomonadati</taxon>
        <taxon>Pseudomonadota</taxon>
        <taxon>Betaproteobacteria</taxon>
        <taxon>Burkholderiales</taxon>
        <taxon>Alcaligenaceae</taxon>
        <taxon>Achromobacter</taxon>
    </lineage>
</organism>
<sequence>MIALWRLSNSQDLQPRARPAGRWHGAGAPVVVLDANPAAAVFARLALSEVGHPRALPSHYFLLEVMAPDHAVSDADPPLHWETDLPVTRAVGNAWLARGDTLLLRVPSPAGGFQYLLNAAHPQLALCQIVSSAAYPYAPHLAGIADAVLDGAGWLVAAGREGGRDSGRD</sequence>
<dbReference type="Proteomes" id="UP001161276">
    <property type="component" value="Unassembled WGS sequence"/>
</dbReference>
<evidence type="ECO:0000313" key="1">
    <source>
        <dbReference type="EMBL" id="MDH2054055.1"/>
    </source>
</evidence>
<proteinExistence type="predicted"/>
<comment type="caution">
    <text evidence="1">The sequence shown here is derived from an EMBL/GenBank/DDBJ whole genome shotgun (WGS) entry which is preliminary data.</text>
</comment>
<accession>A0AA42WEP5</accession>
<dbReference type="RefSeq" id="WP_280029423.1">
    <property type="nucleotide sequence ID" value="NZ_JAOCKG010000018.1"/>
</dbReference>
<evidence type="ECO:0000313" key="2">
    <source>
        <dbReference type="Proteomes" id="UP001161276"/>
    </source>
</evidence>